<dbReference type="Proteomes" id="UP000571183">
    <property type="component" value="Unassembled WGS sequence"/>
</dbReference>
<evidence type="ECO:0000313" key="4">
    <source>
        <dbReference type="EMBL" id="MBB4071066.1"/>
    </source>
</evidence>
<dbReference type="InterPro" id="IPR047057">
    <property type="entry name" value="MerR_fam"/>
</dbReference>
<keyword evidence="2" id="KW-0175">Coiled coil</keyword>
<protein>
    <submittedName>
        <fullName evidence="4">MerR family transcriptional regulator/heat shock protein HspR</fullName>
    </submittedName>
</protein>
<dbReference type="GO" id="GO:0003700">
    <property type="term" value="F:DNA-binding transcription factor activity"/>
    <property type="evidence" value="ECO:0007669"/>
    <property type="project" value="InterPro"/>
</dbReference>
<gene>
    <name evidence="4" type="ORF">F5897_000354</name>
</gene>
<evidence type="ECO:0000256" key="2">
    <source>
        <dbReference type="SAM" id="Coils"/>
    </source>
</evidence>
<dbReference type="NCBIfam" id="NF047375">
    <property type="entry name" value="HeatShock_HspR"/>
    <property type="match status" value="1"/>
</dbReference>
<keyword evidence="4" id="KW-0346">Stress response</keyword>
<dbReference type="InterPro" id="IPR000551">
    <property type="entry name" value="MerR-type_HTH_dom"/>
</dbReference>
<organism evidence="4 5">
    <name type="scientific">Canibacter oris</name>
    <dbReference type="NCBI Taxonomy" id="1365628"/>
    <lineage>
        <taxon>Bacteria</taxon>
        <taxon>Bacillati</taxon>
        <taxon>Actinomycetota</taxon>
        <taxon>Actinomycetes</taxon>
        <taxon>Micrococcales</taxon>
        <taxon>Microbacteriaceae</taxon>
        <taxon>Canibacter</taxon>
    </lineage>
</organism>
<evidence type="ECO:0000259" key="3">
    <source>
        <dbReference type="PROSITE" id="PS50937"/>
    </source>
</evidence>
<dbReference type="Gene3D" id="1.10.1660.10">
    <property type="match status" value="1"/>
</dbReference>
<comment type="caution">
    <text evidence="4">The sequence shown here is derived from an EMBL/GenBank/DDBJ whole genome shotgun (WGS) entry which is preliminary data.</text>
</comment>
<dbReference type="EMBL" id="JACIFD010000003">
    <property type="protein sequence ID" value="MBB4071066.1"/>
    <property type="molecule type" value="Genomic_DNA"/>
</dbReference>
<dbReference type="PROSITE" id="PS50937">
    <property type="entry name" value="HTH_MERR_2"/>
    <property type="match status" value="1"/>
</dbReference>
<dbReference type="PANTHER" id="PTHR30204:SF58">
    <property type="entry name" value="HTH-TYPE TRANSCRIPTIONAL REGULATOR YFMP"/>
    <property type="match status" value="1"/>
</dbReference>
<feature type="domain" description="HTH merR-type" evidence="3">
    <location>
        <begin position="11"/>
        <end position="79"/>
    </location>
</feature>
<keyword evidence="5" id="KW-1185">Reference proteome</keyword>
<reference evidence="4" key="1">
    <citation type="submission" date="2020-08" db="EMBL/GenBank/DDBJ databases">
        <title>Sequencing the genomes of 1000 actinobacteria strains.</title>
        <authorList>
            <person name="Klenk H.-P."/>
        </authorList>
    </citation>
    <scope>NUCLEOTIDE SEQUENCE [LARGE SCALE GENOMIC DNA]</scope>
    <source>
        <strain evidence="4">DSM 27064</strain>
    </source>
</reference>
<dbReference type="SMART" id="SM00422">
    <property type="entry name" value="HTH_MERR"/>
    <property type="match status" value="1"/>
</dbReference>
<name>A0A840DPF1_9MICO</name>
<evidence type="ECO:0000313" key="5">
    <source>
        <dbReference type="Proteomes" id="UP000571183"/>
    </source>
</evidence>
<evidence type="ECO:0000256" key="1">
    <source>
        <dbReference type="ARBA" id="ARBA00023125"/>
    </source>
</evidence>
<dbReference type="SUPFAM" id="SSF46955">
    <property type="entry name" value="Putative DNA-binding domain"/>
    <property type="match status" value="1"/>
</dbReference>
<dbReference type="RefSeq" id="WP_233574376.1">
    <property type="nucleotide sequence ID" value="NZ_JACIFD010000003.1"/>
</dbReference>
<keyword evidence="1" id="KW-0238">DNA-binding</keyword>
<dbReference type="InterPro" id="IPR009061">
    <property type="entry name" value="DNA-bd_dom_put_sf"/>
</dbReference>
<accession>A0A840DPF1</accession>
<dbReference type="PANTHER" id="PTHR30204">
    <property type="entry name" value="REDOX-CYCLING DRUG-SENSING TRANSCRIPTIONAL ACTIVATOR SOXR"/>
    <property type="match status" value="1"/>
</dbReference>
<feature type="coiled-coil region" evidence="2">
    <location>
        <begin position="76"/>
        <end position="103"/>
    </location>
</feature>
<dbReference type="GO" id="GO:0003677">
    <property type="term" value="F:DNA binding"/>
    <property type="evidence" value="ECO:0007669"/>
    <property type="project" value="UniProtKB-KW"/>
</dbReference>
<dbReference type="Pfam" id="PF13411">
    <property type="entry name" value="MerR_1"/>
    <property type="match status" value="1"/>
</dbReference>
<dbReference type="AlphaFoldDB" id="A0A840DPF1"/>
<proteinExistence type="predicted"/>
<sequence length="144" mass="16747">MHEQMDRYSPVFAIAAAAELAQMHPQTLRQYDRIGLVNPQRTRGNTRRYSLHDIEQLRQVAQLSNEGLSLEGIRRVLQLQNEVDRLKLRVRELERAFANKQMAEDRRVFAAGASGEVITVVRGKRVRRSGEVMVWRPTPDTRRR</sequence>